<keyword evidence="6 7" id="KW-0472">Membrane</keyword>
<dbReference type="PANTHER" id="PTHR30151">
    <property type="entry name" value="ALKANE SULFONATE ABC TRANSPORTER-RELATED, MEMBRANE SUBUNIT"/>
    <property type="match status" value="1"/>
</dbReference>
<dbReference type="PROSITE" id="PS50928">
    <property type="entry name" value="ABC_TM1"/>
    <property type="match status" value="1"/>
</dbReference>
<feature type="transmembrane region" description="Helical" evidence="7">
    <location>
        <begin position="70"/>
        <end position="88"/>
    </location>
</feature>
<evidence type="ECO:0000256" key="3">
    <source>
        <dbReference type="ARBA" id="ARBA00022475"/>
    </source>
</evidence>
<evidence type="ECO:0000256" key="1">
    <source>
        <dbReference type="ARBA" id="ARBA00004651"/>
    </source>
</evidence>
<gene>
    <name evidence="9" type="ORF">CH341_13710</name>
</gene>
<dbReference type="SUPFAM" id="SSF161098">
    <property type="entry name" value="MetI-like"/>
    <property type="match status" value="1"/>
</dbReference>
<accession>A0A327KZI6</accession>
<dbReference type="InterPro" id="IPR035906">
    <property type="entry name" value="MetI-like_sf"/>
</dbReference>
<feature type="transmembrane region" description="Helical" evidence="7">
    <location>
        <begin position="128"/>
        <end position="147"/>
    </location>
</feature>
<dbReference type="Proteomes" id="UP000249130">
    <property type="component" value="Unassembled WGS sequence"/>
</dbReference>
<evidence type="ECO:0000313" key="10">
    <source>
        <dbReference type="Proteomes" id="UP000249130"/>
    </source>
</evidence>
<keyword evidence="3" id="KW-1003">Cell membrane</keyword>
<sequence length="255" mass="27095">MKPRSRIHTIEAIVYPIVGIVAVLGLWQAYVTVFAVNPIVLPGPIAIAKASVKHFDTLLEQTWPTLAESIYGFALAVLIGVPLAVCVANSRILNLTFYPILIATQSIPKVAVAPIILVWFGVGMESKLVIAFLVAFFPIVVDTATGLRATPPGLLELARSVSASPSQTFWKVQFPAAMPFIISGAKVAVTLAVIGAVIGEFVGSNEGLGNLLLAANSQLDGPLAWAALVWLSILGIGLFFLVVVAERVLMPWGHH</sequence>
<evidence type="ECO:0000256" key="5">
    <source>
        <dbReference type="ARBA" id="ARBA00022989"/>
    </source>
</evidence>
<keyword evidence="10" id="KW-1185">Reference proteome</keyword>
<protein>
    <submittedName>
        <fullName evidence="9">ABC transporter permease</fullName>
    </submittedName>
</protein>
<dbReference type="CDD" id="cd06261">
    <property type="entry name" value="TM_PBP2"/>
    <property type="match status" value="1"/>
</dbReference>
<dbReference type="Pfam" id="PF00528">
    <property type="entry name" value="BPD_transp_1"/>
    <property type="match status" value="1"/>
</dbReference>
<organism evidence="9 10">
    <name type="scientific">Rhodoplanes roseus</name>
    <dbReference type="NCBI Taxonomy" id="29409"/>
    <lineage>
        <taxon>Bacteria</taxon>
        <taxon>Pseudomonadati</taxon>
        <taxon>Pseudomonadota</taxon>
        <taxon>Alphaproteobacteria</taxon>
        <taxon>Hyphomicrobiales</taxon>
        <taxon>Nitrobacteraceae</taxon>
        <taxon>Rhodoplanes</taxon>
    </lineage>
</organism>
<dbReference type="PANTHER" id="PTHR30151:SF20">
    <property type="entry name" value="ABC TRANSPORTER PERMEASE PROTEIN HI_0355-RELATED"/>
    <property type="match status" value="1"/>
</dbReference>
<feature type="transmembrane region" description="Helical" evidence="7">
    <location>
        <begin position="100"/>
        <end position="122"/>
    </location>
</feature>
<proteinExistence type="inferred from homology"/>
<keyword evidence="4 7" id="KW-0812">Transmembrane</keyword>
<feature type="transmembrane region" description="Helical" evidence="7">
    <location>
        <begin position="180"/>
        <end position="203"/>
    </location>
</feature>
<feature type="transmembrane region" description="Helical" evidence="7">
    <location>
        <begin position="12"/>
        <end position="30"/>
    </location>
</feature>
<dbReference type="OrthoDB" id="9786495at2"/>
<dbReference type="EMBL" id="NPEX01000082">
    <property type="protein sequence ID" value="RAI43557.1"/>
    <property type="molecule type" value="Genomic_DNA"/>
</dbReference>
<evidence type="ECO:0000259" key="8">
    <source>
        <dbReference type="PROSITE" id="PS50928"/>
    </source>
</evidence>
<dbReference type="InterPro" id="IPR000515">
    <property type="entry name" value="MetI-like"/>
</dbReference>
<comment type="similarity">
    <text evidence="7">Belongs to the binding-protein-dependent transport system permease family.</text>
</comment>
<comment type="caution">
    <text evidence="9">The sequence shown here is derived from an EMBL/GenBank/DDBJ whole genome shotgun (WGS) entry which is preliminary data.</text>
</comment>
<name>A0A327KZI6_9BRAD</name>
<feature type="domain" description="ABC transmembrane type-1" evidence="8">
    <location>
        <begin position="62"/>
        <end position="242"/>
    </location>
</feature>
<dbReference type="AlphaFoldDB" id="A0A327KZI6"/>
<reference evidence="9 10" key="1">
    <citation type="submission" date="2017-07" db="EMBL/GenBank/DDBJ databases">
        <title>Draft Genome Sequences of Select Purple Nonsulfur Bacteria.</title>
        <authorList>
            <person name="Lasarre B."/>
            <person name="Mckinlay J.B."/>
        </authorList>
    </citation>
    <scope>NUCLEOTIDE SEQUENCE [LARGE SCALE GENOMIC DNA]</scope>
    <source>
        <strain evidence="9 10">DSM 5909</strain>
    </source>
</reference>
<keyword evidence="2 7" id="KW-0813">Transport</keyword>
<dbReference type="GO" id="GO:0005886">
    <property type="term" value="C:plasma membrane"/>
    <property type="evidence" value="ECO:0007669"/>
    <property type="project" value="UniProtKB-SubCell"/>
</dbReference>
<evidence type="ECO:0000256" key="2">
    <source>
        <dbReference type="ARBA" id="ARBA00022448"/>
    </source>
</evidence>
<comment type="subcellular location">
    <subcellularLocation>
        <location evidence="1 7">Cell membrane</location>
        <topology evidence="1 7">Multi-pass membrane protein</topology>
    </subcellularLocation>
</comment>
<evidence type="ECO:0000313" key="9">
    <source>
        <dbReference type="EMBL" id="RAI43557.1"/>
    </source>
</evidence>
<keyword evidence="5 7" id="KW-1133">Transmembrane helix</keyword>
<dbReference type="GO" id="GO:0055085">
    <property type="term" value="P:transmembrane transport"/>
    <property type="evidence" value="ECO:0007669"/>
    <property type="project" value="InterPro"/>
</dbReference>
<evidence type="ECO:0000256" key="4">
    <source>
        <dbReference type="ARBA" id="ARBA00022692"/>
    </source>
</evidence>
<evidence type="ECO:0000256" key="6">
    <source>
        <dbReference type="ARBA" id="ARBA00023136"/>
    </source>
</evidence>
<feature type="transmembrane region" description="Helical" evidence="7">
    <location>
        <begin position="223"/>
        <end position="245"/>
    </location>
</feature>
<dbReference type="Gene3D" id="1.10.3720.10">
    <property type="entry name" value="MetI-like"/>
    <property type="match status" value="1"/>
</dbReference>
<dbReference type="RefSeq" id="WP_111419591.1">
    <property type="nucleotide sequence ID" value="NZ_NPEX01000082.1"/>
</dbReference>
<evidence type="ECO:0000256" key="7">
    <source>
        <dbReference type="RuleBase" id="RU363032"/>
    </source>
</evidence>